<dbReference type="AlphaFoldDB" id="A0A087U892"/>
<name>A0A087U892_STEMI</name>
<dbReference type="OrthoDB" id="6259853at2759"/>
<feature type="compositionally biased region" description="Basic and acidic residues" evidence="4">
    <location>
        <begin position="232"/>
        <end position="242"/>
    </location>
</feature>
<dbReference type="GO" id="GO:0005730">
    <property type="term" value="C:nucleolus"/>
    <property type="evidence" value="ECO:0007669"/>
    <property type="project" value="TreeGrafter"/>
</dbReference>
<keyword evidence="2 3" id="KW-0175">Coiled coil</keyword>
<feature type="compositionally biased region" description="Basic and acidic residues" evidence="4">
    <location>
        <begin position="417"/>
        <end position="439"/>
    </location>
</feature>
<feature type="non-terminal residue" evidence="5">
    <location>
        <position position="603"/>
    </location>
</feature>
<evidence type="ECO:0000256" key="2">
    <source>
        <dbReference type="ARBA" id="ARBA00023054"/>
    </source>
</evidence>
<proteinExistence type="inferred from homology"/>
<dbReference type="Proteomes" id="UP000054359">
    <property type="component" value="Unassembled WGS sequence"/>
</dbReference>
<feature type="compositionally biased region" description="Polar residues" evidence="4">
    <location>
        <begin position="281"/>
        <end position="330"/>
    </location>
</feature>
<dbReference type="Pfam" id="PF08243">
    <property type="entry name" value="SPT2"/>
    <property type="match status" value="1"/>
</dbReference>
<feature type="region of interest" description="Disordered" evidence="4">
    <location>
        <begin position="41"/>
        <end position="126"/>
    </location>
</feature>
<feature type="region of interest" description="Disordered" evidence="4">
    <location>
        <begin position="417"/>
        <end position="540"/>
    </location>
</feature>
<feature type="compositionally biased region" description="Polar residues" evidence="4">
    <location>
        <begin position="183"/>
        <end position="206"/>
    </location>
</feature>
<gene>
    <name evidence="5" type="ORF">X975_04619</name>
</gene>
<dbReference type="OMA" id="HDPHERK"/>
<evidence type="ECO:0000256" key="1">
    <source>
        <dbReference type="ARBA" id="ARBA00006461"/>
    </source>
</evidence>
<reference evidence="5 6" key="1">
    <citation type="submission" date="2013-11" db="EMBL/GenBank/DDBJ databases">
        <title>Genome sequencing of Stegodyphus mimosarum.</title>
        <authorList>
            <person name="Bechsgaard J."/>
        </authorList>
    </citation>
    <scope>NUCLEOTIDE SEQUENCE [LARGE SCALE GENOMIC DNA]</scope>
</reference>
<dbReference type="STRING" id="407821.A0A087U892"/>
<dbReference type="GO" id="GO:0006360">
    <property type="term" value="P:transcription by RNA polymerase I"/>
    <property type="evidence" value="ECO:0007669"/>
    <property type="project" value="TreeGrafter"/>
</dbReference>
<dbReference type="EMBL" id="KK118684">
    <property type="protein sequence ID" value="KFM73581.1"/>
    <property type="molecule type" value="Genomic_DNA"/>
</dbReference>
<feature type="compositionally biased region" description="Basic and acidic residues" evidence="4">
    <location>
        <begin position="77"/>
        <end position="106"/>
    </location>
</feature>
<evidence type="ECO:0000313" key="5">
    <source>
        <dbReference type="EMBL" id="KFM73581.1"/>
    </source>
</evidence>
<dbReference type="InterPro" id="IPR013256">
    <property type="entry name" value="Chromatin_SPT2"/>
</dbReference>
<feature type="compositionally biased region" description="Basic and acidic residues" evidence="4">
    <location>
        <begin position="41"/>
        <end position="55"/>
    </location>
</feature>
<sequence length="603" mass="69155">MASRTKDNDFSKIKLTEDEIEAKKKREAELQRQHLATKVERMKARIEMEEREKLLPRKRKRKSKNPDVTEVDQDPCLDEKYQNGDRDSSESTLKNHDRIPSDKFSSEKNNTVKRPSKPPPPAMSFADLLKVAEKKQYEPVEIPVKKKEEVRLMTKKERKLMELELERQRKKQELLDKGIQPTIYGNSQQSSVTAKNNSSGKVSTKSPVVIHIEKDPGSKSLPEPPKFKIPKSVKEVPKEAQSRKHISNTKPVNQNINKIQPSMKTNSTLSHEKNHKVPVSQKASTLVSNSQKILSTPNLQKTPSNRVTNLQKTPSNVINSQKVTSKQYSESPVQGKSIGIKKKAMLQKKNSIKIAPVSASPVQQTVPVPTIDTDAIAKGIEERLREQIEEKIKKELEAKFAAKFGMSINKDISEHQPVKNVVNDKKASEKCKSLNESKKVHMPVNGKTVPKVESNRPLVSKAEMEKSIMKQKALSQKVPEKKPFHKNPYLDPPRRLLEPQRPPKPPPKRRIESDDEDDDDDMSDFIDDGPSQNDENYSEYIKEIFGYDRNRYIDDDDEDIPESSFAEQMKEEVRSAKLGYLEDLEEERKLQEMERRKKKKLKK</sequence>
<accession>A0A087U892</accession>
<feature type="region of interest" description="Disordered" evidence="4">
    <location>
        <begin position="177"/>
        <end position="330"/>
    </location>
</feature>
<dbReference type="SMART" id="SM00784">
    <property type="entry name" value="SPT2"/>
    <property type="match status" value="1"/>
</dbReference>
<evidence type="ECO:0000313" key="6">
    <source>
        <dbReference type="Proteomes" id="UP000054359"/>
    </source>
</evidence>
<dbReference type="PANTHER" id="PTHR22691">
    <property type="entry name" value="YEAST SPT2-RELATED"/>
    <property type="match status" value="1"/>
</dbReference>
<dbReference type="GO" id="GO:0006334">
    <property type="term" value="P:nucleosome assembly"/>
    <property type="evidence" value="ECO:0007669"/>
    <property type="project" value="TreeGrafter"/>
</dbReference>
<feature type="compositionally biased region" description="Polar residues" evidence="4">
    <location>
        <begin position="248"/>
        <end position="269"/>
    </location>
</feature>
<organism evidence="5 6">
    <name type="scientific">Stegodyphus mimosarum</name>
    <name type="common">African social velvet spider</name>
    <dbReference type="NCBI Taxonomy" id="407821"/>
    <lineage>
        <taxon>Eukaryota</taxon>
        <taxon>Metazoa</taxon>
        <taxon>Ecdysozoa</taxon>
        <taxon>Arthropoda</taxon>
        <taxon>Chelicerata</taxon>
        <taxon>Arachnida</taxon>
        <taxon>Araneae</taxon>
        <taxon>Araneomorphae</taxon>
        <taxon>Entelegynae</taxon>
        <taxon>Eresoidea</taxon>
        <taxon>Eresidae</taxon>
        <taxon>Stegodyphus</taxon>
    </lineage>
</organism>
<comment type="similarity">
    <text evidence="1">Belongs to the SPT2 family.</text>
</comment>
<feature type="coiled-coil region" evidence="3">
    <location>
        <begin position="146"/>
        <end position="173"/>
    </location>
</feature>
<evidence type="ECO:0000256" key="4">
    <source>
        <dbReference type="SAM" id="MobiDB-lite"/>
    </source>
</evidence>
<keyword evidence="6" id="KW-1185">Reference proteome</keyword>
<dbReference type="GO" id="GO:0003677">
    <property type="term" value="F:DNA binding"/>
    <property type="evidence" value="ECO:0007669"/>
    <property type="project" value="TreeGrafter"/>
</dbReference>
<evidence type="ECO:0000256" key="3">
    <source>
        <dbReference type="SAM" id="Coils"/>
    </source>
</evidence>
<feature type="compositionally biased region" description="Acidic residues" evidence="4">
    <location>
        <begin position="513"/>
        <end position="527"/>
    </location>
</feature>
<protein>
    <submittedName>
        <fullName evidence="5">Protein SPT2-like protein</fullName>
    </submittedName>
</protein>
<dbReference type="GO" id="GO:0042393">
    <property type="term" value="F:histone binding"/>
    <property type="evidence" value="ECO:0007669"/>
    <property type="project" value="TreeGrafter"/>
</dbReference>
<dbReference type="PANTHER" id="PTHR22691:SF8">
    <property type="entry name" value="PROTEIN SPT2 HOMOLOG"/>
    <property type="match status" value="1"/>
</dbReference>